<sequence>MYQQSKTKTNKDMKTKIDKSQLFKMAWSMYKRSISVLGREFCQSFSACLRNAWFKMKAEARKAEKEARRLMKKLEPAQKPESVVFDATMERGITEYYRSQSGRYCGD</sequence>
<dbReference type="AlphaFoldDB" id="K0WYJ4"/>
<dbReference type="STRING" id="742726.HMPREF9448_02002"/>
<keyword evidence="2" id="KW-1185">Reference proteome</keyword>
<accession>K0WYJ4</accession>
<name>K0WYJ4_9BACT</name>
<evidence type="ECO:0000313" key="2">
    <source>
        <dbReference type="Proteomes" id="UP000006044"/>
    </source>
</evidence>
<proteinExistence type="predicted"/>
<reference evidence="1 2" key="1">
    <citation type="submission" date="2012-08" db="EMBL/GenBank/DDBJ databases">
        <title>The Genome Sequence of Barnesiella intestinihominis YIT 11860.</title>
        <authorList>
            <consortium name="The Broad Institute Genome Sequencing Platform"/>
            <person name="Earl A."/>
            <person name="Ward D."/>
            <person name="Feldgarden M."/>
            <person name="Gevers D."/>
            <person name="Morotomi M."/>
            <person name="Walker B."/>
            <person name="Young S.K."/>
            <person name="Zeng Q."/>
            <person name="Gargeya S."/>
            <person name="Fitzgerald M."/>
            <person name="Haas B."/>
            <person name="Abouelleil A."/>
            <person name="Alvarado L."/>
            <person name="Arachchi H.M."/>
            <person name="Berlin A.M."/>
            <person name="Chapman S.B."/>
            <person name="Goldberg J."/>
            <person name="Griggs A."/>
            <person name="Gujja S."/>
            <person name="Hansen M."/>
            <person name="Howarth C."/>
            <person name="Imamovic A."/>
            <person name="Larimer J."/>
            <person name="McCowen C."/>
            <person name="Montmayeur A."/>
            <person name="Murphy C."/>
            <person name="Neiman D."/>
            <person name="Pearson M."/>
            <person name="Priest M."/>
            <person name="Roberts A."/>
            <person name="Saif S."/>
            <person name="Shea T."/>
            <person name="Sisk P."/>
            <person name="Sykes S."/>
            <person name="Wortman J."/>
            <person name="Nusbaum C."/>
            <person name="Birren B."/>
        </authorList>
    </citation>
    <scope>NUCLEOTIDE SEQUENCE [LARGE SCALE GENOMIC DNA]</scope>
    <source>
        <strain evidence="1 2">YIT 11860</strain>
    </source>
</reference>
<protein>
    <submittedName>
        <fullName evidence="1">Uncharacterized protein</fullName>
    </submittedName>
</protein>
<evidence type="ECO:0000313" key="1">
    <source>
        <dbReference type="EMBL" id="EJZ63346.1"/>
    </source>
</evidence>
<dbReference type="HOGENOM" id="CLU_2204848_0_0_10"/>
<dbReference type="Proteomes" id="UP000006044">
    <property type="component" value="Unassembled WGS sequence"/>
</dbReference>
<organism evidence="1 2">
    <name type="scientific">Barnesiella intestinihominis YIT 11860</name>
    <dbReference type="NCBI Taxonomy" id="742726"/>
    <lineage>
        <taxon>Bacteria</taxon>
        <taxon>Pseudomonadati</taxon>
        <taxon>Bacteroidota</taxon>
        <taxon>Bacteroidia</taxon>
        <taxon>Bacteroidales</taxon>
        <taxon>Barnesiellaceae</taxon>
        <taxon>Barnesiella</taxon>
    </lineage>
</organism>
<comment type="caution">
    <text evidence="1">The sequence shown here is derived from an EMBL/GenBank/DDBJ whole genome shotgun (WGS) entry which is preliminary data.</text>
</comment>
<gene>
    <name evidence="1" type="ORF">HMPREF9448_02002</name>
</gene>
<dbReference type="EMBL" id="ADLE01000014">
    <property type="protein sequence ID" value="EJZ63346.1"/>
    <property type="molecule type" value="Genomic_DNA"/>
</dbReference>